<evidence type="ECO:0000256" key="1">
    <source>
        <dbReference type="SAM" id="MobiDB-lite"/>
    </source>
</evidence>
<reference evidence="2" key="1">
    <citation type="submission" date="2023-06" db="EMBL/GenBank/DDBJ databases">
        <authorList>
            <person name="Kurt Z."/>
        </authorList>
    </citation>
    <scope>NUCLEOTIDE SEQUENCE</scope>
</reference>
<comment type="caution">
    <text evidence="2">The sequence shown here is derived from an EMBL/GenBank/DDBJ whole genome shotgun (WGS) entry which is preliminary data.</text>
</comment>
<sequence length="101" mass="12387">MTQYQFQRQNPLYQSQNLSQNRSQFKTRSLNYPWCKNLCNRRKRRESRGIQCFFQRSTSTRTLSRLRTLRTDLGKPLTRTWSNTRSQLKPPFIIRITRKRM</sequence>
<proteinExistence type="predicted"/>
<dbReference type="EMBL" id="CATOUU010001110">
    <property type="protein sequence ID" value="CAI9972503.1"/>
    <property type="molecule type" value="Genomic_DNA"/>
</dbReference>
<feature type="region of interest" description="Disordered" evidence="1">
    <location>
        <begin position="1"/>
        <end position="22"/>
    </location>
</feature>
<gene>
    <name evidence="2" type="ORF">HINF_LOCUS60148</name>
    <name evidence="3" type="ORF">HINF_LOCUS71767</name>
</gene>
<reference evidence="3 4" key="2">
    <citation type="submission" date="2024-07" db="EMBL/GenBank/DDBJ databases">
        <authorList>
            <person name="Akdeniz Z."/>
        </authorList>
    </citation>
    <scope>NUCLEOTIDE SEQUENCE [LARGE SCALE GENOMIC DNA]</scope>
</reference>
<protein>
    <submittedName>
        <fullName evidence="3">Hypothetical_protein</fullName>
    </submittedName>
</protein>
<dbReference type="Proteomes" id="UP001642409">
    <property type="component" value="Unassembled WGS sequence"/>
</dbReference>
<keyword evidence="4" id="KW-1185">Reference proteome</keyword>
<dbReference type="AlphaFoldDB" id="A0AA86RDA2"/>
<evidence type="ECO:0000313" key="3">
    <source>
        <dbReference type="EMBL" id="CAL6102649.1"/>
    </source>
</evidence>
<organism evidence="2">
    <name type="scientific">Hexamita inflata</name>
    <dbReference type="NCBI Taxonomy" id="28002"/>
    <lineage>
        <taxon>Eukaryota</taxon>
        <taxon>Metamonada</taxon>
        <taxon>Diplomonadida</taxon>
        <taxon>Hexamitidae</taxon>
        <taxon>Hexamitinae</taxon>
        <taxon>Hexamita</taxon>
    </lineage>
</organism>
<accession>A0AA86RDA2</accession>
<name>A0AA86RDA2_9EUKA</name>
<dbReference type="EMBL" id="CAXDID020000557">
    <property type="protein sequence ID" value="CAL6102649.1"/>
    <property type="molecule type" value="Genomic_DNA"/>
</dbReference>
<evidence type="ECO:0000313" key="2">
    <source>
        <dbReference type="EMBL" id="CAI9972503.1"/>
    </source>
</evidence>
<evidence type="ECO:0000313" key="4">
    <source>
        <dbReference type="Proteomes" id="UP001642409"/>
    </source>
</evidence>